<dbReference type="PANTHER" id="PTHR11010:SF38">
    <property type="entry name" value="LYSOSOMAL PRO-X CARBOXYPEPTIDASE"/>
    <property type="match status" value="1"/>
</dbReference>
<evidence type="ECO:0000256" key="6">
    <source>
        <dbReference type="SAM" id="MobiDB-lite"/>
    </source>
</evidence>
<keyword evidence="9" id="KW-1185">Reference proteome</keyword>
<dbReference type="eggNOG" id="KOG2183">
    <property type="taxonomic scope" value="Eukaryota"/>
</dbReference>
<dbReference type="InterPro" id="IPR029058">
    <property type="entry name" value="AB_hydrolase_fold"/>
</dbReference>
<feature type="transmembrane region" description="Helical" evidence="7">
    <location>
        <begin position="52"/>
        <end position="69"/>
    </location>
</feature>
<feature type="compositionally biased region" description="Basic and acidic residues" evidence="6">
    <location>
        <begin position="14"/>
        <end position="23"/>
    </location>
</feature>
<dbReference type="InParanoid" id="B7G2B2"/>
<evidence type="ECO:0000256" key="5">
    <source>
        <dbReference type="ARBA" id="ARBA00023180"/>
    </source>
</evidence>
<dbReference type="PaxDb" id="2850-Phatr47060"/>
<keyword evidence="7" id="KW-0472">Membrane</keyword>
<accession>B7G2B2</accession>
<dbReference type="Gene3D" id="3.40.50.1820">
    <property type="entry name" value="alpha/beta hydrolase"/>
    <property type="match status" value="1"/>
</dbReference>
<keyword evidence="2" id="KW-0645">Protease</keyword>
<reference evidence="8 9" key="1">
    <citation type="journal article" date="2008" name="Nature">
        <title>The Phaeodactylum genome reveals the evolutionary history of diatom genomes.</title>
        <authorList>
            <person name="Bowler C."/>
            <person name="Allen A.E."/>
            <person name="Badger J.H."/>
            <person name="Grimwood J."/>
            <person name="Jabbari K."/>
            <person name="Kuo A."/>
            <person name="Maheswari U."/>
            <person name="Martens C."/>
            <person name="Maumus F."/>
            <person name="Otillar R.P."/>
            <person name="Rayko E."/>
            <person name="Salamov A."/>
            <person name="Vandepoele K."/>
            <person name="Beszteri B."/>
            <person name="Gruber A."/>
            <person name="Heijde M."/>
            <person name="Katinka M."/>
            <person name="Mock T."/>
            <person name="Valentin K."/>
            <person name="Verret F."/>
            <person name="Berges J.A."/>
            <person name="Brownlee C."/>
            <person name="Cadoret J.P."/>
            <person name="Chiovitti A."/>
            <person name="Choi C.J."/>
            <person name="Coesel S."/>
            <person name="De Martino A."/>
            <person name="Detter J.C."/>
            <person name="Durkin C."/>
            <person name="Falciatore A."/>
            <person name="Fournet J."/>
            <person name="Haruta M."/>
            <person name="Huysman M.J."/>
            <person name="Jenkins B.D."/>
            <person name="Jiroutova K."/>
            <person name="Jorgensen R.E."/>
            <person name="Joubert Y."/>
            <person name="Kaplan A."/>
            <person name="Kroger N."/>
            <person name="Kroth P.G."/>
            <person name="La Roche J."/>
            <person name="Lindquist E."/>
            <person name="Lommer M."/>
            <person name="Martin-Jezequel V."/>
            <person name="Lopez P.J."/>
            <person name="Lucas S."/>
            <person name="Mangogna M."/>
            <person name="McGinnis K."/>
            <person name="Medlin L.K."/>
            <person name="Montsant A."/>
            <person name="Oudot-Le Secq M.P."/>
            <person name="Napoli C."/>
            <person name="Obornik M."/>
            <person name="Parker M.S."/>
            <person name="Petit J.L."/>
            <person name="Porcel B.M."/>
            <person name="Poulsen N."/>
            <person name="Robison M."/>
            <person name="Rychlewski L."/>
            <person name="Rynearson T.A."/>
            <person name="Schmutz J."/>
            <person name="Shapiro H."/>
            <person name="Siaut M."/>
            <person name="Stanley M."/>
            <person name="Sussman M.R."/>
            <person name="Taylor A.R."/>
            <person name="Vardi A."/>
            <person name="von Dassow P."/>
            <person name="Vyverman W."/>
            <person name="Willis A."/>
            <person name="Wyrwicz L.S."/>
            <person name="Rokhsar D.S."/>
            <person name="Weissenbach J."/>
            <person name="Armbrust E.V."/>
            <person name="Green B.R."/>
            <person name="Van de Peer Y."/>
            <person name="Grigoriev I.V."/>
        </authorList>
    </citation>
    <scope>NUCLEOTIDE SEQUENCE [LARGE SCALE GENOMIC DNA]</scope>
    <source>
        <strain evidence="8 9">CCAP 1055/1</strain>
    </source>
</reference>
<dbReference type="GeneID" id="7202150"/>
<dbReference type="Pfam" id="PF05577">
    <property type="entry name" value="Peptidase_S28"/>
    <property type="match status" value="1"/>
</dbReference>
<evidence type="ECO:0000256" key="2">
    <source>
        <dbReference type="ARBA" id="ARBA00022670"/>
    </source>
</evidence>
<reference evidence="9" key="2">
    <citation type="submission" date="2008-08" db="EMBL/GenBank/DDBJ databases">
        <authorList>
            <consortium name="Diatom Consortium"/>
            <person name="Grigoriev I."/>
            <person name="Grimwood J."/>
            <person name="Kuo A."/>
            <person name="Otillar R.P."/>
            <person name="Salamov A."/>
            <person name="Detter J.C."/>
            <person name="Lindquist E."/>
            <person name="Shapiro H."/>
            <person name="Lucas S."/>
            <person name="Glavina del Rio T."/>
            <person name="Pitluck S."/>
            <person name="Rokhsar D."/>
            <person name="Bowler C."/>
        </authorList>
    </citation>
    <scope>GENOME REANNOTATION</scope>
    <source>
        <strain evidence="9">CCAP 1055/1</strain>
    </source>
</reference>
<keyword evidence="5" id="KW-0325">Glycoprotein</keyword>
<dbReference type="Proteomes" id="UP000000759">
    <property type="component" value="Chromosome 12"/>
</dbReference>
<dbReference type="SUPFAM" id="SSF53474">
    <property type="entry name" value="alpha/beta-Hydrolases"/>
    <property type="match status" value="1"/>
</dbReference>
<dbReference type="InterPro" id="IPR042269">
    <property type="entry name" value="Ser_carbopepase_S28_SKS"/>
</dbReference>
<dbReference type="Gene3D" id="1.20.120.980">
    <property type="entry name" value="Serine carboxypeptidase S28, SKS domain"/>
    <property type="match status" value="1"/>
</dbReference>
<keyword evidence="3" id="KW-0732">Signal</keyword>
<gene>
    <name evidence="8" type="ORF">PHATRDRAFT_47060</name>
</gene>
<dbReference type="GO" id="GO:0070008">
    <property type="term" value="F:serine-type exopeptidase activity"/>
    <property type="evidence" value="ECO:0007669"/>
    <property type="project" value="InterPro"/>
</dbReference>
<name>B7G2B2_PHATC</name>
<evidence type="ECO:0000313" key="9">
    <source>
        <dbReference type="Proteomes" id="UP000000759"/>
    </source>
</evidence>
<evidence type="ECO:0000256" key="1">
    <source>
        <dbReference type="ARBA" id="ARBA00011079"/>
    </source>
</evidence>
<evidence type="ECO:0000313" key="8">
    <source>
        <dbReference type="EMBL" id="EEC47101.1"/>
    </source>
</evidence>
<dbReference type="OrthoDB" id="40707at2759"/>
<dbReference type="PANTHER" id="PTHR11010">
    <property type="entry name" value="PROTEASE S28 PRO-X CARBOXYPEPTIDASE-RELATED"/>
    <property type="match status" value="1"/>
</dbReference>
<evidence type="ECO:0000256" key="4">
    <source>
        <dbReference type="ARBA" id="ARBA00022801"/>
    </source>
</evidence>
<evidence type="ECO:0000256" key="3">
    <source>
        <dbReference type="ARBA" id="ARBA00022729"/>
    </source>
</evidence>
<keyword evidence="4" id="KW-0378">Hydrolase</keyword>
<dbReference type="KEGG" id="pti:PHATRDRAFT_47060"/>
<dbReference type="EMBL" id="CM000614">
    <property type="protein sequence ID" value="EEC47101.1"/>
    <property type="molecule type" value="Genomic_DNA"/>
</dbReference>
<feature type="region of interest" description="Disordered" evidence="6">
    <location>
        <begin position="1"/>
        <end position="23"/>
    </location>
</feature>
<organism evidence="8 9">
    <name type="scientific">Phaeodactylum tricornutum (strain CCAP 1055/1)</name>
    <dbReference type="NCBI Taxonomy" id="556484"/>
    <lineage>
        <taxon>Eukaryota</taxon>
        <taxon>Sar</taxon>
        <taxon>Stramenopiles</taxon>
        <taxon>Ochrophyta</taxon>
        <taxon>Bacillariophyta</taxon>
        <taxon>Bacillariophyceae</taxon>
        <taxon>Bacillariophycidae</taxon>
        <taxon>Naviculales</taxon>
        <taxon>Phaeodactylaceae</taxon>
        <taxon>Phaeodactylum</taxon>
    </lineage>
</organism>
<dbReference type="AlphaFoldDB" id="B7G2B2"/>
<comment type="similarity">
    <text evidence="1">Belongs to the peptidase S28 family.</text>
</comment>
<proteinExistence type="inferred from homology"/>
<sequence length="544" mass="60379">MFSNRDTLGYGSIEVRHPRGDEGHHELEVDADSLSEKSVDNHRNSLTSTRRLLGIVGGVCLLSIVYSVAIRGHGKVTSGGVHYDGTMVDEPFYYKEQTLDHFTPNKDEAPWAQRYYQDDKYFAGPGHPIFVIMGGEDAVNGILYPFVSKHLAKRFRAHTLCLEHRFYGKSKPLKHPSTADLRRLLSPAQALADAVQFIEYKRKQLGCGNKGTKSYCPVVTVGGSYPGFLSALLRIVYPDVVDIGYASSAPLHLYSHRVNKAAYFEKVTQVAEQASRGCAGAVKNALMDVTEKLLASKRSVAEVAFDLGVCVATVPDYIMDNEIFQQEIMMVVSTHFAEYNMGYYPPGPDQDLVQGCLIFQDTKSSSEQKVSNFLRLREDFDECFDMQTELPPGPNGTISASDWSGVGDGHSGYMWDFQSCTLLPECGMSDASMFPPRPWTIEWETQHCQVRFGVEPNLRQLVDEFGFADLSNVTHLLFTNGINDGWSVASILTDLSESVKAINFVNGAHHSDLSHVDLSEHDTEDIKAGHAAISDLLHDWLNSV</sequence>
<keyword evidence="7" id="KW-0812">Transmembrane</keyword>
<dbReference type="GO" id="GO:0008239">
    <property type="term" value="F:dipeptidyl-peptidase activity"/>
    <property type="evidence" value="ECO:0007669"/>
    <property type="project" value="TreeGrafter"/>
</dbReference>
<dbReference type="ESTHER" id="phatc-b7g2b2">
    <property type="family name" value="Prolylcarboxypeptidase"/>
</dbReference>
<protein>
    <submittedName>
        <fullName evidence="8">Uncharacterized protein</fullName>
    </submittedName>
</protein>
<keyword evidence="7" id="KW-1133">Transmembrane helix</keyword>
<dbReference type="HOGENOM" id="CLU_501070_0_0_1"/>
<dbReference type="GO" id="GO:0006508">
    <property type="term" value="P:proteolysis"/>
    <property type="evidence" value="ECO:0007669"/>
    <property type="project" value="UniProtKB-KW"/>
</dbReference>
<dbReference type="OMA" id="YIGWRWQ"/>
<dbReference type="RefSeq" id="XP_002181178.1">
    <property type="nucleotide sequence ID" value="XM_002181142.1"/>
</dbReference>
<dbReference type="InterPro" id="IPR008758">
    <property type="entry name" value="Peptidase_S28"/>
</dbReference>
<evidence type="ECO:0000256" key="7">
    <source>
        <dbReference type="SAM" id="Phobius"/>
    </source>
</evidence>